<evidence type="ECO:0000313" key="2">
    <source>
        <dbReference type="Proteomes" id="UP000185598"/>
    </source>
</evidence>
<keyword evidence="2" id="KW-1185">Reference proteome</keyword>
<dbReference type="EMBL" id="MKIN01000022">
    <property type="protein sequence ID" value="OLP48830.1"/>
    <property type="molecule type" value="Genomic_DNA"/>
</dbReference>
<name>A0A1Q9A2L8_9HYPH</name>
<protein>
    <submittedName>
        <fullName evidence="1">Uncharacterized protein</fullName>
    </submittedName>
</protein>
<reference evidence="1 2" key="1">
    <citation type="submission" date="2016-09" db="EMBL/GenBank/DDBJ databases">
        <title>Rhizobium oryziradicis sp. nov., isolated from the root of rice.</title>
        <authorList>
            <person name="Zhao J."/>
            <person name="Zhang X."/>
        </authorList>
    </citation>
    <scope>NUCLEOTIDE SEQUENCE [LARGE SCALE GENOMIC DNA]</scope>
    <source>
        <strain evidence="1 2">14971</strain>
    </source>
</reference>
<proteinExistence type="predicted"/>
<sequence>MKEAMKVYRAKLLDDRFKHQEIVSSMQSGRLQSFELDSAGNRTECTSERIRDHESLIQTLNEVIAAIDRGDFG</sequence>
<gene>
    <name evidence="1" type="ORF">BJF91_16990</name>
</gene>
<comment type="caution">
    <text evidence="1">The sequence shown here is derived from an EMBL/GenBank/DDBJ whole genome shotgun (WGS) entry which is preliminary data.</text>
</comment>
<organism evidence="1 2">
    <name type="scientific">Allorhizobium taibaishanense</name>
    <dbReference type="NCBI Taxonomy" id="887144"/>
    <lineage>
        <taxon>Bacteria</taxon>
        <taxon>Pseudomonadati</taxon>
        <taxon>Pseudomonadota</taxon>
        <taxon>Alphaproteobacteria</taxon>
        <taxon>Hyphomicrobiales</taxon>
        <taxon>Rhizobiaceae</taxon>
        <taxon>Rhizobium/Agrobacterium group</taxon>
        <taxon>Allorhizobium</taxon>
    </lineage>
</organism>
<dbReference type="Proteomes" id="UP000185598">
    <property type="component" value="Unassembled WGS sequence"/>
</dbReference>
<evidence type="ECO:0000313" key="1">
    <source>
        <dbReference type="EMBL" id="OLP48830.1"/>
    </source>
</evidence>
<accession>A0A1Q9A2L8</accession>
<dbReference type="AlphaFoldDB" id="A0A1Q9A2L8"/>